<feature type="binding site" evidence="7 9">
    <location>
        <position position="84"/>
    </location>
    <ligand>
        <name>3-methyl-2-oxobutanoate</name>
        <dbReference type="ChEBI" id="CHEBI:11851"/>
    </ligand>
</feature>
<gene>
    <name evidence="7" type="primary">panB</name>
    <name evidence="12" type="ORF">EDD57_11325</name>
</gene>
<keyword evidence="7 10" id="KW-0460">Magnesium</keyword>
<comment type="subunit">
    <text evidence="3 7">Homodecamer; pentamer of dimers.</text>
</comment>
<dbReference type="Proteomes" id="UP000294746">
    <property type="component" value="Unassembled WGS sequence"/>
</dbReference>
<dbReference type="AlphaFoldDB" id="A0A4R2RZL0"/>
<dbReference type="NCBIfam" id="TIGR00222">
    <property type="entry name" value="panB"/>
    <property type="match status" value="1"/>
</dbReference>
<name>A0A4R2RZL0_9BACL</name>
<feature type="binding site" evidence="7 9">
    <location>
        <begin position="45"/>
        <end position="46"/>
    </location>
    <ligand>
        <name>3-methyl-2-oxobutanoate</name>
        <dbReference type="ChEBI" id="CHEBI:11851"/>
    </ligand>
</feature>
<dbReference type="InterPro" id="IPR003700">
    <property type="entry name" value="Pantoate_hydroxy_MeTrfase"/>
</dbReference>
<dbReference type="InterPro" id="IPR040442">
    <property type="entry name" value="Pyrv_kinase-like_dom_sf"/>
</dbReference>
<evidence type="ECO:0000256" key="3">
    <source>
        <dbReference type="ARBA" id="ARBA00011424"/>
    </source>
</evidence>
<dbReference type="GO" id="GO:0005737">
    <property type="term" value="C:cytoplasm"/>
    <property type="evidence" value="ECO:0007669"/>
    <property type="project" value="UniProtKB-SubCell"/>
</dbReference>
<keyword evidence="7" id="KW-0963">Cytoplasm</keyword>
<reference evidence="12 13" key="1">
    <citation type="submission" date="2019-03" db="EMBL/GenBank/DDBJ databases">
        <title>Genomic Encyclopedia of Type Strains, Phase IV (KMG-IV): sequencing the most valuable type-strain genomes for metagenomic binning, comparative biology and taxonomic classification.</title>
        <authorList>
            <person name="Goeker M."/>
        </authorList>
    </citation>
    <scope>NUCLEOTIDE SEQUENCE [LARGE SCALE GENOMIC DNA]</scope>
    <source>
        <strain evidence="12 13">DSM 46831</strain>
    </source>
</reference>
<dbReference type="GO" id="GO:0000287">
    <property type="term" value="F:magnesium ion binding"/>
    <property type="evidence" value="ECO:0007669"/>
    <property type="project" value="TreeGrafter"/>
</dbReference>
<comment type="pathway">
    <text evidence="1 7">Cofactor biosynthesis; (R)-pantothenate biosynthesis; (R)-pantoate from 3-methyl-2-oxobutanoate: step 1/2.</text>
</comment>
<dbReference type="Gene3D" id="3.20.20.60">
    <property type="entry name" value="Phosphoenolpyruvate-binding domains"/>
    <property type="match status" value="1"/>
</dbReference>
<dbReference type="PIRSF" id="PIRSF000388">
    <property type="entry name" value="Pantoate_hydroxy_MeTrfase"/>
    <property type="match status" value="1"/>
</dbReference>
<feature type="binding site" evidence="7 10">
    <location>
        <position position="116"/>
    </location>
    <ligand>
        <name>Mg(2+)</name>
        <dbReference type="ChEBI" id="CHEBI:18420"/>
    </ligand>
</feature>
<evidence type="ECO:0000313" key="13">
    <source>
        <dbReference type="Proteomes" id="UP000294746"/>
    </source>
</evidence>
<dbReference type="Pfam" id="PF02548">
    <property type="entry name" value="Pantoate_transf"/>
    <property type="match status" value="1"/>
</dbReference>
<dbReference type="GO" id="GO:0015940">
    <property type="term" value="P:pantothenate biosynthetic process"/>
    <property type="evidence" value="ECO:0007669"/>
    <property type="project" value="UniProtKB-UniRule"/>
</dbReference>
<feature type="compositionally biased region" description="Basic and acidic residues" evidence="11">
    <location>
        <begin position="261"/>
        <end position="274"/>
    </location>
</feature>
<dbReference type="UniPathway" id="UPA00028">
    <property type="reaction ID" value="UER00003"/>
</dbReference>
<evidence type="ECO:0000256" key="4">
    <source>
        <dbReference type="ARBA" id="ARBA00022655"/>
    </source>
</evidence>
<evidence type="ECO:0000256" key="10">
    <source>
        <dbReference type="PIRSR" id="PIRSR000388-3"/>
    </source>
</evidence>
<sequence>MKKVTIRTLAKMKREQTPIAMITAYDYPSAMLVEEAGADVILVGDSLGMVVLGYDSTIPVTLADMIHHTKAVTRGAKRAMVIADLPFLVAHLSRDEVLKAAGRLMQEANAYGVKLEGGSEIIDQMQALVQAGVPVMAHLGLQPQSVNKLGGYLIQGKDPSSALHLIEEAKKVEAAGAFALVLECVPEELARQIRDEISIPVIGIGAGRYCDGQVLVFHDVLQIGGGDFQPSFVKRYADVGELIKQGIRSYVEEVKGQQFPAEKHVSHLSPETEQHLYGGGQKEKEGIL</sequence>
<keyword evidence="13" id="KW-1185">Reference proteome</keyword>
<feature type="binding site" evidence="7 10">
    <location>
        <position position="84"/>
    </location>
    <ligand>
        <name>Mg(2+)</name>
        <dbReference type="ChEBI" id="CHEBI:18420"/>
    </ligand>
</feature>
<dbReference type="NCBIfam" id="NF001452">
    <property type="entry name" value="PRK00311.1"/>
    <property type="match status" value="1"/>
</dbReference>
<comment type="subcellular location">
    <subcellularLocation>
        <location evidence="7">Cytoplasm</location>
    </subcellularLocation>
</comment>
<organism evidence="12 13">
    <name type="scientific">Baia soyae</name>
    <dbReference type="NCBI Taxonomy" id="1544746"/>
    <lineage>
        <taxon>Bacteria</taxon>
        <taxon>Bacillati</taxon>
        <taxon>Bacillota</taxon>
        <taxon>Bacilli</taxon>
        <taxon>Bacillales</taxon>
        <taxon>Thermoactinomycetaceae</taxon>
        <taxon>Baia</taxon>
    </lineage>
</organism>
<evidence type="ECO:0000256" key="1">
    <source>
        <dbReference type="ARBA" id="ARBA00005033"/>
    </source>
</evidence>
<dbReference type="OrthoDB" id="9781789at2"/>
<comment type="similarity">
    <text evidence="2 7">Belongs to the PanB family.</text>
</comment>
<feature type="active site" description="Proton acceptor" evidence="7 8">
    <location>
        <position position="183"/>
    </location>
</feature>
<dbReference type="SUPFAM" id="SSF51621">
    <property type="entry name" value="Phosphoenolpyruvate/pyruvate domain"/>
    <property type="match status" value="1"/>
</dbReference>
<dbReference type="HAMAP" id="MF_00156">
    <property type="entry name" value="PanB"/>
    <property type="match status" value="1"/>
</dbReference>
<evidence type="ECO:0000256" key="7">
    <source>
        <dbReference type="HAMAP-Rule" id="MF_00156"/>
    </source>
</evidence>
<evidence type="ECO:0000256" key="5">
    <source>
        <dbReference type="ARBA" id="ARBA00022679"/>
    </source>
</evidence>
<dbReference type="PANTHER" id="PTHR20881">
    <property type="entry name" value="3-METHYL-2-OXOBUTANOATE HYDROXYMETHYLTRANSFERASE"/>
    <property type="match status" value="1"/>
</dbReference>
<evidence type="ECO:0000256" key="2">
    <source>
        <dbReference type="ARBA" id="ARBA00008676"/>
    </source>
</evidence>
<feature type="region of interest" description="Disordered" evidence="11">
    <location>
        <begin position="261"/>
        <end position="288"/>
    </location>
</feature>
<proteinExistence type="inferred from homology"/>
<dbReference type="EC" id="2.1.2.11" evidence="7"/>
<evidence type="ECO:0000256" key="11">
    <source>
        <dbReference type="SAM" id="MobiDB-lite"/>
    </source>
</evidence>
<evidence type="ECO:0000256" key="9">
    <source>
        <dbReference type="PIRSR" id="PIRSR000388-2"/>
    </source>
</evidence>
<feature type="binding site" evidence="7 10">
    <location>
        <position position="45"/>
    </location>
    <ligand>
        <name>Mg(2+)</name>
        <dbReference type="ChEBI" id="CHEBI:18420"/>
    </ligand>
</feature>
<dbReference type="RefSeq" id="WP_131848548.1">
    <property type="nucleotide sequence ID" value="NZ_SLXV01000013.1"/>
</dbReference>
<comment type="caution">
    <text evidence="12">The sequence shown here is derived from an EMBL/GenBank/DDBJ whole genome shotgun (WGS) entry which is preliminary data.</text>
</comment>
<dbReference type="EMBL" id="SLXV01000013">
    <property type="protein sequence ID" value="TCP69103.1"/>
    <property type="molecule type" value="Genomic_DNA"/>
</dbReference>
<dbReference type="GO" id="GO:0008168">
    <property type="term" value="F:methyltransferase activity"/>
    <property type="evidence" value="ECO:0007669"/>
    <property type="project" value="UniProtKB-KW"/>
</dbReference>
<comment type="cofactor">
    <cofactor evidence="7 10">
        <name>Mg(2+)</name>
        <dbReference type="ChEBI" id="CHEBI:18420"/>
    </cofactor>
    <text evidence="7 10">Binds 1 Mg(2+) ion per subunit.</text>
</comment>
<dbReference type="GO" id="GO:0032259">
    <property type="term" value="P:methylation"/>
    <property type="evidence" value="ECO:0007669"/>
    <property type="project" value="UniProtKB-KW"/>
</dbReference>
<keyword evidence="12" id="KW-0489">Methyltransferase</keyword>
<dbReference type="CDD" id="cd06557">
    <property type="entry name" value="KPHMT-like"/>
    <property type="match status" value="1"/>
</dbReference>
<dbReference type="GO" id="GO:0003864">
    <property type="term" value="F:3-methyl-2-oxobutanoate hydroxymethyltransferase activity"/>
    <property type="evidence" value="ECO:0007669"/>
    <property type="project" value="UniProtKB-UniRule"/>
</dbReference>
<evidence type="ECO:0000256" key="8">
    <source>
        <dbReference type="PIRSR" id="PIRSR000388-1"/>
    </source>
</evidence>
<dbReference type="InterPro" id="IPR015813">
    <property type="entry name" value="Pyrv/PenolPyrv_kinase-like_dom"/>
</dbReference>
<feature type="binding site" evidence="7 9">
    <location>
        <position position="114"/>
    </location>
    <ligand>
        <name>3-methyl-2-oxobutanoate</name>
        <dbReference type="ChEBI" id="CHEBI:11851"/>
    </ligand>
</feature>
<dbReference type="FunFam" id="3.20.20.60:FF:000003">
    <property type="entry name" value="3-methyl-2-oxobutanoate hydroxymethyltransferase"/>
    <property type="match status" value="1"/>
</dbReference>
<comment type="function">
    <text evidence="6 7">Catalyzes the reversible reaction in which hydroxymethyl group from 5,10-methylenetetrahydrofolate is transferred onto alpha-ketoisovalerate to form ketopantoate.</text>
</comment>
<evidence type="ECO:0000256" key="6">
    <source>
        <dbReference type="ARBA" id="ARBA00056497"/>
    </source>
</evidence>
<evidence type="ECO:0000313" key="12">
    <source>
        <dbReference type="EMBL" id="TCP69103.1"/>
    </source>
</evidence>
<keyword evidence="7 10" id="KW-0479">Metal-binding</keyword>
<keyword evidence="5 7" id="KW-0808">Transferase</keyword>
<comment type="catalytic activity">
    <reaction evidence="7">
        <text>(6R)-5,10-methylene-5,6,7,8-tetrahydrofolate + 3-methyl-2-oxobutanoate + H2O = 2-dehydropantoate + (6S)-5,6,7,8-tetrahydrofolate</text>
        <dbReference type="Rhea" id="RHEA:11824"/>
        <dbReference type="ChEBI" id="CHEBI:11561"/>
        <dbReference type="ChEBI" id="CHEBI:11851"/>
        <dbReference type="ChEBI" id="CHEBI:15377"/>
        <dbReference type="ChEBI" id="CHEBI:15636"/>
        <dbReference type="ChEBI" id="CHEBI:57453"/>
        <dbReference type="EC" id="2.1.2.11"/>
    </reaction>
</comment>
<dbReference type="PANTHER" id="PTHR20881:SF0">
    <property type="entry name" value="3-METHYL-2-OXOBUTANOATE HYDROXYMETHYLTRANSFERASE"/>
    <property type="match status" value="1"/>
</dbReference>
<keyword evidence="4 7" id="KW-0566">Pantothenate biosynthesis</keyword>
<protein>
    <recommendedName>
        <fullName evidence="7">3-methyl-2-oxobutanoate hydroxymethyltransferase</fullName>
        <ecNumber evidence="7">2.1.2.11</ecNumber>
    </recommendedName>
    <alternativeName>
        <fullName evidence="7">Ketopantoate hydroxymethyltransferase</fullName>
        <shortName evidence="7">KPHMT</shortName>
    </alternativeName>
</protein>
<accession>A0A4R2RZL0</accession>